<organism evidence="1 2">
    <name type="scientific">Mycobacterium fragae</name>
    <dbReference type="NCBI Taxonomy" id="1260918"/>
    <lineage>
        <taxon>Bacteria</taxon>
        <taxon>Bacillati</taxon>
        <taxon>Actinomycetota</taxon>
        <taxon>Actinomycetes</taxon>
        <taxon>Mycobacteriales</taxon>
        <taxon>Mycobacteriaceae</taxon>
        <taxon>Mycobacterium</taxon>
    </lineage>
</organism>
<dbReference type="SUPFAM" id="SSF54909">
    <property type="entry name" value="Dimeric alpha+beta barrel"/>
    <property type="match status" value="1"/>
</dbReference>
<name>A0A1X1V0N0_9MYCO</name>
<dbReference type="EMBL" id="LQOW01000008">
    <property type="protein sequence ID" value="ORV62632.1"/>
    <property type="molecule type" value="Genomic_DNA"/>
</dbReference>
<dbReference type="AlphaFoldDB" id="A0A1X1V0N0"/>
<dbReference type="RefSeq" id="WP_085195371.1">
    <property type="nucleotide sequence ID" value="NZ_JACKVI010000005.1"/>
</dbReference>
<evidence type="ECO:0000313" key="1">
    <source>
        <dbReference type="EMBL" id="ORV62632.1"/>
    </source>
</evidence>
<comment type="caution">
    <text evidence="1">The sequence shown here is derived from an EMBL/GenBank/DDBJ whole genome shotgun (WGS) entry which is preliminary data.</text>
</comment>
<reference evidence="1 2" key="1">
    <citation type="submission" date="2016-01" db="EMBL/GenBank/DDBJ databases">
        <title>The new phylogeny of the genus Mycobacterium.</title>
        <authorList>
            <person name="Tarcisio F."/>
            <person name="Conor M."/>
            <person name="Antonella G."/>
            <person name="Elisabetta G."/>
            <person name="Giulia F.S."/>
            <person name="Sara T."/>
            <person name="Anna F."/>
            <person name="Clotilde B."/>
            <person name="Roberto B."/>
            <person name="Veronica D.S."/>
            <person name="Fabio R."/>
            <person name="Monica P."/>
            <person name="Olivier J."/>
            <person name="Enrico T."/>
            <person name="Nicola S."/>
        </authorList>
    </citation>
    <scope>NUCLEOTIDE SEQUENCE [LARGE SCALE GENOMIC DNA]</scope>
    <source>
        <strain evidence="1 2">DSM 45731</strain>
    </source>
</reference>
<dbReference type="STRING" id="1260918.AWC06_10320"/>
<gene>
    <name evidence="1" type="ORF">AWC06_10320</name>
</gene>
<dbReference type="Proteomes" id="UP000194000">
    <property type="component" value="Unassembled WGS sequence"/>
</dbReference>
<evidence type="ECO:0000313" key="2">
    <source>
        <dbReference type="Proteomes" id="UP000194000"/>
    </source>
</evidence>
<dbReference type="OrthoDB" id="3481501at2"/>
<dbReference type="InterPro" id="IPR011008">
    <property type="entry name" value="Dimeric_a/b-barrel"/>
</dbReference>
<keyword evidence="2" id="KW-1185">Reference proteome</keyword>
<proteinExistence type="predicted"/>
<protein>
    <submittedName>
        <fullName evidence="1">Uncharacterized protein</fullName>
    </submittedName>
</protein>
<sequence length="106" mass="11825">MAKGIIYLETMPVSPDREDEYHKWYNDTHLAEICSVDGIVSARRFAPTDGKGPFIAIYELDSDDLDGVVQRLGELGASGKMSSLELLDMETPPIPKVYREIGSYTK</sequence>
<accession>A0A1X1V0N0</accession>